<reference evidence="1" key="1">
    <citation type="journal article" date="2020" name="Stud. Mycol.">
        <title>101 Dothideomycetes genomes: a test case for predicting lifestyles and emergence of pathogens.</title>
        <authorList>
            <person name="Haridas S."/>
            <person name="Albert R."/>
            <person name="Binder M."/>
            <person name="Bloem J."/>
            <person name="Labutti K."/>
            <person name="Salamov A."/>
            <person name="Andreopoulos B."/>
            <person name="Baker S."/>
            <person name="Barry K."/>
            <person name="Bills G."/>
            <person name="Bluhm B."/>
            <person name="Cannon C."/>
            <person name="Castanera R."/>
            <person name="Culley D."/>
            <person name="Daum C."/>
            <person name="Ezra D."/>
            <person name="Gonzalez J."/>
            <person name="Henrissat B."/>
            <person name="Kuo A."/>
            <person name="Liang C."/>
            <person name="Lipzen A."/>
            <person name="Lutzoni F."/>
            <person name="Magnuson J."/>
            <person name="Mondo S."/>
            <person name="Nolan M."/>
            <person name="Ohm R."/>
            <person name="Pangilinan J."/>
            <person name="Park H.-J."/>
            <person name="Ramirez L."/>
            <person name="Alfaro M."/>
            <person name="Sun H."/>
            <person name="Tritt A."/>
            <person name="Yoshinaga Y."/>
            <person name="Zwiers L.-H."/>
            <person name="Turgeon B."/>
            <person name="Goodwin S."/>
            <person name="Spatafora J."/>
            <person name="Crous P."/>
            <person name="Grigoriev I."/>
        </authorList>
    </citation>
    <scope>NUCLEOTIDE SEQUENCE</scope>
    <source>
        <strain evidence="1">CBS 207.26</strain>
    </source>
</reference>
<dbReference type="EMBL" id="ML994616">
    <property type="protein sequence ID" value="KAF2191673.1"/>
    <property type="molecule type" value="Genomic_DNA"/>
</dbReference>
<dbReference type="Proteomes" id="UP000800200">
    <property type="component" value="Unassembled WGS sequence"/>
</dbReference>
<evidence type="ECO:0000313" key="1">
    <source>
        <dbReference type="EMBL" id="KAF2191673.1"/>
    </source>
</evidence>
<proteinExistence type="predicted"/>
<protein>
    <recommendedName>
        <fullName evidence="3">AB hydrolase-1 domain-containing protein</fullName>
    </recommendedName>
</protein>
<gene>
    <name evidence="1" type="ORF">K469DRAFT_746166</name>
</gene>
<dbReference type="AlphaFoldDB" id="A0A6A6EKU7"/>
<evidence type="ECO:0008006" key="3">
    <source>
        <dbReference type="Google" id="ProtNLM"/>
    </source>
</evidence>
<dbReference type="OrthoDB" id="5371334at2759"/>
<dbReference type="SUPFAM" id="SSF53474">
    <property type="entry name" value="alpha/beta-Hydrolases"/>
    <property type="match status" value="1"/>
</dbReference>
<keyword evidence="2" id="KW-1185">Reference proteome</keyword>
<organism evidence="1 2">
    <name type="scientific">Zopfia rhizophila CBS 207.26</name>
    <dbReference type="NCBI Taxonomy" id="1314779"/>
    <lineage>
        <taxon>Eukaryota</taxon>
        <taxon>Fungi</taxon>
        <taxon>Dikarya</taxon>
        <taxon>Ascomycota</taxon>
        <taxon>Pezizomycotina</taxon>
        <taxon>Dothideomycetes</taxon>
        <taxon>Dothideomycetes incertae sedis</taxon>
        <taxon>Zopfiaceae</taxon>
        <taxon>Zopfia</taxon>
    </lineage>
</organism>
<dbReference type="Gene3D" id="3.40.50.1820">
    <property type="entry name" value="alpha/beta hydrolase"/>
    <property type="match status" value="1"/>
</dbReference>
<accession>A0A6A6EKU7</accession>
<evidence type="ECO:0000313" key="2">
    <source>
        <dbReference type="Proteomes" id="UP000800200"/>
    </source>
</evidence>
<sequence length="320" mass="35275">MSATNPTSKFAPFSLPLPNNATLSGLSHIPLPSTWTKAVPRPLIVAMHGGTCTAHHYDITPEYTSSIASANTGIPIVSINRPCYAGTSSFLPLAEDGDNHTFFKETGFWLHKFILPTIWEAFAVPNNCAGIVLLSHSLATAPSIITGALYANTPSSNSYTLSGMILSGFSAPGTHKSIPGSGEVPDVKEIFFPRETKRLLMASEPELDCVDPKLFPLIDAQTVPMPVEEFSDGMTWDIYWTEYAQQVETPILYRMGEHDWLWKTDEESMEKFWAAFGKCKLFDSAVIQGGCHALEWGRKAGEWYEMVFQFAQKVCNLPVS</sequence>
<dbReference type="InterPro" id="IPR029058">
    <property type="entry name" value="AB_hydrolase_fold"/>
</dbReference>
<name>A0A6A6EKU7_9PEZI</name>